<sequence length="372" mass="39836">MSPSIGWLHIGDPHLEAADGWESRDRLRRIVAEANDHLGNLDFAFLPGDIANNGLAEEYGALHDALFPLRLPWRAIPGDHDMAPGGLGNFLGALAEANRPETEVIAGHRCIFLDIVSGGGGGPDFRLTMHHRNRLAQELAIAAAAGQPALVFMHAYPGDLAADGAEIARIIADAAVRFVSTGHTHYNELLNDGRTIYGAVRSTGQIEEAGGAPGYAVVCVHDGVPSWRFRPLGQPFPMLQIVSPCDLRLATRLFEPAQVPRPGPVDLVARSFGPLSGPVQASVDDRAAARLAPEPDGFWRGTIEIDRPGLFRVTVEGGGAWDEIELLVRPAEAPPKRRPPVALGESCHAIGCWPRAGLLGTRLGPNSNGRDW</sequence>
<dbReference type="InterPro" id="IPR050884">
    <property type="entry name" value="CNP_phosphodiesterase-III"/>
</dbReference>
<comment type="caution">
    <text evidence="6">The sequence shown here is derived from an EMBL/GenBank/DDBJ whole genome shotgun (WGS) entry which is preliminary data.</text>
</comment>
<reference evidence="6 7" key="1">
    <citation type="submission" date="2022-06" db="EMBL/GenBank/DDBJ databases">
        <title>Rhizosaccharibacter gen. nov. sp. nov. KSS12, endophytic bacteria isolated from sugarcane.</title>
        <authorList>
            <person name="Pitiwittayakul N."/>
        </authorList>
    </citation>
    <scope>NUCLEOTIDE SEQUENCE [LARGE SCALE GENOMIC DNA]</scope>
    <source>
        <strain evidence="6 7">KSS12</strain>
    </source>
</reference>
<gene>
    <name evidence="6" type="ORF">NFI88_04115</name>
</gene>
<evidence type="ECO:0000313" key="7">
    <source>
        <dbReference type="Proteomes" id="UP001524547"/>
    </source>
</evidence>
<dbReference type="InterPro" id="IPR004843">
    <property type="entry name" value="Calcineurin-like_PHP"/>
</dbReference>
<feature type="domain" description="Calcineurin-like phosphoesterase" evidence="5">
    <location>
        <begin position="8"/>
        <end position="186"/>
    </location>
</feature>
<dbReference type="RefSeq" id="WP_422918754.1">
    <property type="nucleotide sequence ID" value="NZ_JAMZEJ010000002.1"/>
</dbReference>
<evidence type="ECO:0000256" key="1">
    <source>
        <dbReference type="ARBA" id="ARBA00022723"/>
    </source>
</evidence>
<proteinExistence type="inferred from homology"/>
<comment type="similarity">
    <text evidence="4">Belongs to the cyclic nucleotide phosphodiesterase class-III family.</text>
</comment>
<keyword evidence="1" id="KW-0479">Metal-binding</keyword>
<evidence type="ECO:0000256" key="3">
    <source>
        <dbReference type="ARBA" id="ARBA00023004"/>
    </source>
</evidence>
<keyword evidence="2" id="KW-0378">Hydrolase</keyword>
<evidence type="ECO:0000256" key="4">
    <source>
        <dbReference type="ARBA" id="ARBA00025742"/>
    </source>
</evidence>
<dbReference type="Gene3D" id="3.60.21.10">
    <property type="match status" value="1"/>
</dbReference>
<keyword evidence="3" id="KW-0408">Iron</keyword>
<dbReference type="PANTHER" id="PTHR42988">
    <property type="entry name" value="PHOSPHOHYDROLASE"/>
    <property type="match status" value="1"/>
</dbReference>
<evidence type="ECO:0000259" key="5">
    <source>
        <dbReference type="Pfam" id="PF00149"/>
    </source>
</evidence>
<dbReference type="PANTHER" id="PTHR42988:SF2">
    <property type="entry name" value="CYCLIC NUCLEOTIDE PHOSPHODIESTERASE CBUA0032-RELATED"/>
    <property type="match status" value="1"/>
</dbReference>
<dbReference type="SUPFAM" id="SSF56300">
    <property type="entry name" value="Metallo-dependent phosphatases"/>
    <property type="match status" value="1"/>
</dbReference>
<name>A0ABT1VUK5_9PROT</name>
<dbReference type="Pfam" id="PF00149">
    <property type="entry name" value="Metallophos"/>
    <property type="match status" value="1"/>
</dbReference>
<evidence type="ECO:0000256" key="2">
    <source>
        <dbReference type="ARBA" id="ARBA00022801"/>
    </source>
</evidence>
<organism evidence="6 7">
    <name type="scientific">Rhizosaccharibacter radicis</name>
    <dbReference type="NCBI Taxonomy" id="2782605"/>
    <lineage>
        <taxon>Bacteria</taxon>
        <taxon>Pseudomonadati</taxon>
        <taxon>Pseudomonadota</taxon>
        <taxon>Alphaproteobacteria</taxon>
        <taxon>Acetobacterales</taxon>
        <taxon>Acetobacteraceae</taxon>
        <taxon>Rhizosaccharibacter</taxon>
    </lineage>
</organism>
<accession>A0ABT1VUK5</accession>
<dbReference type="Proteomes" id="UP001524547">
    <property type="component" value="Unassembled WGS sequence"/>
</dbReference>
<dbReference type="EMBL" id="JAMZEJ010000002">
    <property type="protein sequence ID" value="MCQ8240024.1"/>
    <property type="molecule type" value="Genomic_DNA"/>
</dbReference>
<evidence type="ECO:0000313" key="6">
    <source>
        <dbReference type="EMBL" id="MCQ8240024.1"/>
    </source>
</evidence>
<protein>
    <submittedName>
        <fullName evidence="6">Metallophosphoesterase</fullName>
    </submittedName>
</protein>
<keyword evidence="7" id="KW-1185">Reference proteome</keyword>
<dbReference type="InterPro" id="IPR029052">
    <property type="entry name" value="Metallo-depent_PP-like"/>
</dbReference>